<sequence>MNKKKILLLGGSYFQVPSVLSAKKLGYHAITCDFAPENPGHQYADEYYNISTTDKELVLELAKKLEIDGIVAYASDPAAPTAAYVSEKMDLPGNSYQSVKILAEKDLFRNFLQKNGFNLPKSKGFESLADALLEIDDFSFPLMVKPVDSSGSKGVRKIRSAGELVSAFEYAMSFSRTKRIVMEEFLVKKGPQIHGDVFVCGGKICFCYLGDHHFDEKVNPFVPYSTTLPSIHSAAVLSRIELELQRLFDLLAIKQGAFNIEVRIDEEDRIFLMEAGPRNGGNLVPQLEQYASGFNMVNATIEAAMGKKVIVDHIHKKGFFAYYVLHSDRDGLLKEITISPDLTENILEKHIFKNTGDSVISFQGSNATIGVLLLQFSSGDEMYEKINNSEKYIQIKLESEEIIFVNNANTNRLAI</sequence>
<evidence type="ECO:0000259" key="5">
    <source>
        <dbReference type="PROSITE" id="PS50975"/>
    </source>
</evidence>
<dbReference type="RefSeq" id="WP_101308964.1">
    <property type="nucleotide sequence ID" value="NZ_MVDE01000006.1"/>
</dbReference>
<dbReference type="InterPro" id="IPR016185">
    <property type="entry name" value="PreATP-grasp_dom_sf"/>
</dbReference>
<dbReference type="Gene3D" id="3.30.470.20">
    <property type="entry name" value="ATP-grasp fold, B domain"/>
    <property type="match status" value="1"/>
</dbReference>
<keyword evidence="3 4" id="KW-0067">ATP-binding</keyword>
<comment type="caution">
    <text evidence="6">The sequence shown here is derived from an EMBL/GenBank/DDBJ whole genome shotgun (WGS) entry which is preliminary data.</text>
</comment>
<dbReference type="PANTHER" id="PTHR43585">
    <property type="entry name" value="FUMIPYRROLE BIOSYNTHESIS PROTEIN C"/>
    <property type="match status" value="1"/>
</dbReference>
<dbReference type="SUPFAM" id="SSF56059">
    <property type="entry name" value="Glutathione synthetase ATP-binding domain-like"/>
    <property type="match status" value="1"/>
</dbReference>
<accession>A0A2N3IC72</accession>
<dbReference type="InterPro" id="IPR013815">
    <property type="entry name" value="ATP_grasp_subdomain_1"/>
</dbReference>
<dbReference type="InterPro" id="IPR052032">
    <property type="entry name" value="ATP-dep_AA_Ligase"/>
</dbReference>
<dbReference type="Gene3D" id="3.40.50.20">
    <property type="match status" value="1"/>
</dbReference>
<evidence type="ECO:0000256" key="1">
    <source>
        <dbReference type="ARBA" id="ARBA00022598"/>
    </source>
</evidence>
<dbReference type="SUPFAM" id="SSF52440">
    <property type="entry name" value="PreATP-grasp domain"/>
    <property type="match status" value="1"/>
</dbReference>
<dbReference type="Gene3D" id="3.30.1490.20">
    <property type="entry name" value="ATP-grasp fold, A domain"/>
    <property type="match status" value="1"/>
</dbReference>
<evidence type="ECO:0000256" key="3">
    <source>
        <dbReference type="ARBA" id="ARBA00022840"/>
    </source>
</evidence>
<evidence type="ECO:0000256" key="2">
    <source>
        <dbReference type="ARBA" id="ARBA00022741"/>
    </source>
</evidence>
<dbReference type="GO" id="GO:0005524">
    <property type="term" value="F:ATP binding"/>
    <property type="evidence" value="ECO:0007669"/>
    <property type="project" value="UniProtKB-UniRule"/>
</dbReference>
<keyword evidence="1" id="KW-0436">Ligase</keyword>
<gene>
    <name evidence="6" type="ORF">BZG01_06205</name>
</gene>
<dbReference type="PROSITE" id="PS50975">
    <property type="entry name" value="ATP_GRASP"/>
    <property type="match status" value="1"/>
</dbReference>
<evidence type="ECO:0000256" key="4">
    <source>
        <dbReference type="PROSITE-ProRule" id="PRU00409"/>
    </source>
</evidence>
<keyword evidence="2 4" id="KW-0547">Nucleotide-binding</keyword>
<reference evidence="6 7" key="1">
    <citation type="journal article" date="2017" name="Front. Microbiol.">
        <title>Labilibaculum manganireducens gen. nov., sp. nov. and Labilibaculum filiforme sp. nov., Novel Bacteroidetes Isolated from Subsurface Sediments of the Baltic Sea.</title>
        <authorList>
            <person name="Vandieken V."/>
            <person name="Marshall I.P."/>
            <person name="Niemann H."/>
            <person name="Engelen B."/>
            <person name="Cypionka H."/>
        </authorList>
    </citation>
    <scope>NUCLEOTIDE SEQUENCE [LARGE SCALE GENOMIC DNA]</scope>
    <source>
        <strain evidence="6 7">59.10-2M</strain>
    </source>
</reference>
<evidence type="ECO:0000313" key="7">
    <source>
        <dbReference type="Proteomes" id="UP000233618"/>
    </source>
</evidence>
<dbReference type="InterPro" id="IPR011761">
    <property type="entry name" value="ATP-grasp"/>
</dbReference>
<dbReference type="EMBL" id="MVDE01000006">
    <property type="protein sequence ID" value="PKQ67954.1"/>
    <property type="molecule type" value="Genomic_DNA"/>
</dbReference>
<organism evidence="6 7">
    <name type="scientific">Labilibaculum manganireducens</name>
    <dbReference type="NCBI Taxonomy" id="1940525"/>
    <lineage>
        <taxon>Bacteria</taxon>
        <taxon>Pseudomonadati</taxon>
        <taxon>Bacteroidota</taxon>
        <taxon>Bacteroidia</taxon>
        <taxon>Marinilabiliales</taxon>
        <taxon>Marinifilaceae</taxon>
        <taxon>Labilibaculum</taxon>
    </lineage>
</organism>
<dbReference type="PANTHER" id="PTHR43585:SF2">
    <property type="entry name" value="ATP-GRASP ENZYME FSQD"/>
    <property type="match status" value="1"/>
</dbReference>
<proteinExistence type="predicted"/>
<evidence type="ECO:0000313" key="6">
    <source>
        <dbReference type="EMBL" id="PKQ67954.1"/>
    </source>
</evidence>
<keyword evidence="7" id="KW-1185">Reference proteome</keyword>
<dbReference type="Proteomes" id="UP000233618">
    <property type="component" value="Unassembled WGS sequence"/>
</dbReference>
<dbReference type="GO" id="GO:0016874">
    <property type="term" value="F:ligase activity"/>
    <property type="evidence" value="ECO:0007669"/>
    <property type="project" value="UniProtKB-KW"/>
</dbReference>
<protein>
    <recommendedName>
        <fullName evidence="5">ATP-grasp domain-containing protein</fullName>
    </recommendedName>
</protein>
<dbReference type="AlphaFoldDB" id="A0A2N3IC72"/>
<feature type="domain" description="ATP-grasp" evidence="5">
    <location>
        <begin position="109"/>
        <end position="305"/>
    </location>
</feature>
<name>A0A2N3IC72_9BACT</name>
<dbReference type="GO" id="GO:0046872">
    <property type="term" value="F:metal ion binding"/>
    <property type="evidence" value="ECO:0007669"/>
    <property type="project" value="InterPro"/>
</dbReference>
<dbReference type="Pfam" id="PF13535">
    <property type="entry name" value="ATP-grasp_4"/>
    <property type="match status" value="1"/>
</dbReference>